<name>A0A2T0LJM6_9BACL</name>
<keyword evidence="2" id="KW-1185">Reference proteome</keyword>
<evidence type="ECO:0000313" key="2">
    <source>
        <dbReference type="Proteomes" id="UP000237797"/>
    </source>
</evidence>
<gene>
    <name evidence="1" type="ORF">CLV97_101229</name>
</gene>
<dbReference type="AlphaFoldDB" id="A0A2T0LJM6"/>
<evidence type="ECO:0000313" key="1">
    <source>
        <dbReference type="EMBL" id="PRX42739.1"/>
    </source>
</evidence>
<protein>
    <submittedName>
        <fullName evidence="1">Uncharacterized protein</fullName>
    </submittedName>
</protein>
<comment type="caution">
    <text evidence="1">The sequence shown here is derived from an EMBL/GenBank/DDBJ whole genome shotgun (WGS) entry which is preliminary data.</text>
</comment>
<sequence length="63" mass="7563">MRARMGIFPVTVRNVRLYRLPRILGMRIAVHFSREIWMNAFCVIFLRSKPTFWDIFPRGGNHN</sequence>
<accession>A0A2T0LJM6</accession>
<organism evidence="1 2">
    <name type="scientific">Planifilum fimeticola</name>
    <dbReference type="NCBI Taxonomy" id="201975"/>
    <lineage>
        <taxon>Bacteria</taxon>
        <taxon>Bacillati</taxon>
        <taxon>Bacillota</taxon>
        <taxon>Bacilli</taxon>
        <taxon>Bacillales</taxon>
        <taxon>Thermoactinomycetaceae</taxon>
        <taxon>Planifilum</taxon>
    </lineage>
</organism>
<reference evidence="1 2" key="1">
    <citation type="submission" date="2018-03" db="EMBL/GenBank/DDBJ databases">
        <title>Genomic Encyclopedia of Archaeal and Bacterial Type Strains, Phase II (KMG-II): from individual species to whole genera.</title>
        <authorList>
            <person name="Goeker M."/>
        </authorList>
    </citation>
    <scope>NUCLEOTIDE SEQUENCE [LARGE SCALE GENOMIC DNA]</scope>
    <source>
        <strain evidence="1 2">DSM 44946</strain>
    </source>
</reference>
<proteinExistence type="predicted"/>
<dbReference type="EMBL" id="PVNE01000001">
    <property type="protein sequence ID" value="PRX42739.1"/>
    <property type="molecule type" value="Genomic_DNA"/>
</dbReference>
<dbReference type="Proteomes" id="UP000237797">
    <property type="component" value="Unassembled WGS sequence"/>
</dbReference>